<proteinExistence type="predicted"/>
<reference evidence="1 2" key="1">
    <citation type="submission" date="2019-07" db="EMBL/GenBank/DDBJ databases">
        <title>De Novo Assembly of kiwifruit Actinidia rufa.</title>
        <authorList>
            <person name="Sugita-Konishi S."/>
            <person name="Sato K."/>
            <person name="Mori E."/>
            <person name="Abe Y."/>
            <person name="Kisaki G."/>
            <person name="Hamano K."/>
            <person name="Suezawa K."/>
            <person name="Otani M."/>
            <person name="Fukuda T."/>
            <person name="Manabe T."/>
            <person name="Gomi K."/>
            <person name="Tabuchi M."/>
            <person name="Akimitsu K."/>
            <person name="Kataoka I."/>
        </authorList>
    </citation>
    <scope>NUCLEOTIDE SEQUENCE [LARGE SCALE GENOMIC DNA]</scope>
    <source>
        <strain evidence="2">cv. Fuchu</strain>
    </source>
</reference>
<evidence type="ECO:0000313" key="1">
    <source>
        <dbReference type="EMBL" id="GFZ07594.1"/>
    </source>
</evidence>
<name>A0A7J0G9W9_9ERIC</name>
<comment type="caution">
    <text evidence="1">The sequence shown here is derived from an EMBL/GenBank/DDBJ whole genome shotgun (WGS) entry which is preliminary data.</text>
</comment>
<evidence type="ECO:0000313" key="2">
    <source>
        <dbReference type="Proteomes" id="UP000585474"/>
    </source>
</evidence>
<protein>
    <submittedName>
        <fullName evidence="1">Uncharacterized protein</fullName>
    </submittedName>
</protein>
<sequence>MGNARFAAGRRRMSLAVPGGSPFSLFEHTRLIRGVEVPRFLAAVESWGFPIGGRWSLGPLGSKTVEEIVGWNHRG</sequence>
<dbReference type="Proteomes" id="UP000585474">
    <property type="component" value="Unassembled WGS sequence"/>
</dbReference>
<dbReference type="EMBL" id="BJWL01000019">
    <property type="protein sequence ID" value="GFZ07594.1"/>
    <property type="molecule type" value="Genomic_DNA"/>
</dbReference>
<gene>
    <name evidence="1" type="ORF">Acr_19g0005310</name>
</gene>
<dbReference type="AlphaFoldDB" id="A0A7J0G9W9"/>
<accession>A0A7J0G9W9</accession>
<keyword evidence="2" id="KW-1185">Reference proteome</keyword>
<organism evidence="1 2">
    <name type="scientific">Actinidia rufa</name>
    <dbReference type="NCBI Taxonomy" id="165716"/>
    <lineage>
        <taxon>Eukaryota</taxon>
        <taxon>Viridiplantae</taxon>
        <taxon>Streptophyta</taxon>
        <taxon>Embryophyta</taxon>
        <taxon>Tracheophyta</taxon>
        <taxon>Spermatophyta</taxon>
        <taxon>Magnoliopsida</taxon>
        <taxon>eudicotyledons</taxon>
        <taxon>Gunneridae</taxon>
        <taxon>Pentapetalae</taxon>
        <taxon>asterids</taxon>
        <taxon>Ericales</taxon>
        <taxon>Actinidiaceae</taxon>
        <taxon>Actinidia</taxon>
    </lineage>
</organism>